<dbReference type="EMBL" id="JBHSUC010000012">
    <property type="protein sequence ID" value="MFC6362514.1"/>
    <property type="molecule type" value="Genomic_DNA"/>
</dbReference>
<evidence type="ECO:0000313" key="4">
    <source>
        <dbReference type="EMBL" id="MFC6362514.1"/>
    </source>
</evidence>
<keyword evidence="1 2" id="KW-0732">Signal</keyword>
<keyword evidence="5" id="KW-1185">Reference proteome</keyword>
<evidence type="ECO:0000256" key="2">
    <source>
        <dbReference type="SAM" id="SignalP"/>
    </source>
</evidence>
<dbReference type="SUPFAM" id="SSF88713">
    <property type="entry name" value="Glycoside hydrolase/deacetylase"/>
    <property type="match status" value="1"/>
</dbReference>
<dbReference type="PANTHER" id="PTHR34216:SF7">
    <property type="entry name" value="POLY-BETA-1,6-N-ACETYL-D-GLUCOSAMINE N-DEACETYLASE"/>
    <property type="match status" value="1"/>
</dbReference>
<dbReference type="InterPro" id="IPR002509">
    <property type="entry name" value="NODB_dom"/>
</dbReference>
<dbReference type="Pfam" id="PF14883">
    <property type="entry name" value="GHL13"/>
    <property type="match status" value="1"/>
</dbReference>
<evidence type="ECO:0000313" key="5">
    <source>
        <dbReference type="Proteomes" id="UP001596215"/>
    </source>
</evidence>
<gene>
    <name evidence="4" type="primary">pgaB</name>
    <name evidence="4" type="ORF">ACFP73_10465</name>
</gene>
<name>A0ABW1VQY9_9GAMM</name>
<dbReference type="InterPro" id="IPR032772">
    <property type="entry name" value="PGA_deacetylase_PgaB_C"/>
</dbReference>
<dbReference type="PANTHER" id="PTHR34216">
    <property type="match status" value="1"/>
</dbReference>
<dbReference type="InterPro" id="IPR051398">
    <property type="entry name" value="Polysacch_Deacetylase"/>
</dbReference>
<dbReference type="RefSeq" id="WP_212710528.1">
    <property type="nucleotide sequence ID" value="NZ_BAAAFW010000093.1"/>
</dbReference>
<dbReference type="GO" id="GO:0016787">
    <property type="term" value="F:hydrolase activity"/>
    <property type="evidence" value="ECO:0007669"/>
    <property type="project" value="UniProtKB-KW"/>
</dbReference>
<organism evidence="4 5">
    <name type="scientific">Tatumella punctata</name>
    <dbReference type="NCBI Taxonomy" id="399969"/>
    <lineage>
        <taxon>Bacteria</taxon>
        <taxon>Pseudomonadati</taxon>
        <taxon>Pseudomonadota</taxon>
        <taxon>Gammaproteobacteria</taxon>
        <taxon>Enterobacterales</taxon>
        <taxon>Erwiniaceae</taxon>
        <taxon>Tatumella</taxon>
    </lineage>
</organism>
<dbReference type="PROSITE" id="PS51677">
    <property type="entry name" value="NODB"/>
    <property type="match status" value="1"/>
</dbReference>
<reference evidence="5" key="1">
    <citation type="journal article" date="2019" name="Int. J. Syst. Evol. Microbiol.">
        <title>The Global Catalogue of Microorganisms (GCM) 10K type strain sequencing project: providing services to taxonomists for standard genome sequencing and annotation.</title>
        <authorList>
            <consortium name="The Broad Institute Genomics Platform"/>
            <consortium name="The Broad Institute Genome Sequencing Center for Infectious Disease"/>
            <person name="Wu L."/>
            <person name="Ma J."/>
        </authorList>
    </citation>
    <scope>NUCLEOTIDE SEQUENCE [LARGE SCALE GENOMIC DNA]</scope>
    <source>
        <strain evidence="5">CGMCC 4.1530</strain>
    </source>
</reference>
<protein>
    <submittedName>
        <fullName evidence="4">Poly-beta-1,6-N-acetyl-D-glucosamine N-deacetylase PgaB</fullName>
        <ecNumber evidence="4">3.5.1.-</ecNumber>
    </submittedName>
</protein>
<comment type="caution">
    <text evidence="4">The sequence shown here is derived from an EMBL/GenBank/DDBJ whole genome shotgun (WGS) entry which is preliminary data.</text>
</comment>
<dbReference type="Gene3D" id="3.20.20.370">
    <property type="entry name" value="Glycoside hydrolase/deacetylase"/>
    <property type="match status" value="1"/>
</dbReference>
<accession>A0ABW1VQY9</accession>
<proteinExistence type="predicted"/>
<evidence type="ECO:0000256" key="1">
    <source>
        <dbReference type="ARBA" id="ARBA00022729"/>
    </source>
</evidence>
<dbReference type="InterPro" id="IPR011330">
    <property type="entry name" value="Glyco_hydro/deAcase_b/a-brl"/>
</dbReference>
<dbReference type="NCBIfam" id="TIGR03938">
    <property type="entry name" value="deacetyl_PgaB"/>
    <property type="match status" value="1"/>
</dbReference>
<feature type="domain" description="NodB homology" evidence="3">
    <location>
        <begin position="108"/>
        <end position="352"/>
    </location>
</feature>
<feature type="signal peptide" evidence="2">
    <location>
        <begin position="1"/>
        <end position="24"/>
    </location>
</feature>
<feature type="chain" id="PRO_5045260440" evidence="2">
    <location>
        <begin position="25"/>
        <end position="670"/>
    </location>
</feature>
<keyword evidence="4" id="KW-0378">Hydrolase</keyword>
<dbReference type="Pfam" id="PF01522">
    <property type="entry name" value="Polysacc_deac_1"/>
    <property type="match status" value="1"/>
</dbReference>
<dbReference type="NCBIfam" id="NF011177">
    <property type="entry name" value="PRK14582.1"/>
    <property type="match status" value="1"/>
</dbReference>
<dbReference type="Proteomes" id="UP001596215">
    <property type="component" value="Unassembled WGS sequence"/>
</dbReference>
<dbReference type="Gene3D" id="3.20.20.80">
    <property type="entry name" value="Glycosidases"/>
    <property type="match status" value="1"/>
</dbReference>
<sequence length="670" mass="75546">MLLRILSRLLFSLVALSYCSQSYADQSSSFISPVQRVQLQSGKPWPHNKYLVLAYHDVSDGAADQRFLAVRFSALNDQFAWLKNNGYHVISINDVQAAQSGHKDLPANAVMLTFDDGYSSFYKRVFPLLKAYHWPAILAPVGEWVSTPASQPVNFGGLITPREHFLNWSEIKEMSDSGLVEIAAHTYAEHKGITANPQGNSEPYAASRIYDKKTGRYETTAEFNQRVSIDIAKITERIKTTTGKSPRVWVWPYGAANGETIANAKKMGYRYFMSLDNGLADVKNNDNIPRMLIAGNPGLQAFSQSVSSVREAITQHIVHVDLDDVYDADKKQQDHNIDVLVQRIADLGVDTVFLQAFADPDGDGNIKSLYFPNRWLPTRADLFNHVAWQLNTRAHARVFAWMPVLAFQIKNTPQVLTYDPKTNKAVPDPHQYLRLSPFSADARLKITQIYEDLAAHATFDGILFHDDAFLTDYEDAGPDALQAYKKAGLPDSVREIRSNPELMHRWTRLKSRTLIDFTNSLMQSVRAIRGPQVKSARNIYALPILQPDSEDWFAQNLDDFLSNYNWTVPMAMPLMEGVTPDNSQAWLRKLVDTISSRPGALSRTIIELQATDWSKKPAQPVPDAELVGWIKLLQASGVQNYGYYPDNFLENQPALKNIRPVIANKWFPLP</sequence>
<dbReference type="InterPro" id="IPR023854">
    <property type="entry name" value="PGA_deacetylase_PgaB"/>
</dbReference>
<dbReference type="EC" id="3.5.1.-" evidence="4"/>
<evidence type="ECO:0000259" key="3">
    <source>
        <dbReference type="PROSITE" id="PS51677"/>
    </source>
</evidence>